<evidence type="ECO:0000256" key="3">
    <source>
        <dbReference type="ARBA" id="ARBA00022630"/>
    </source>
</evidence>
<dbReference type="RefSeq" id="WP_048142057.1">
    <property type="nucleotide sequence ID" value="NZ_CP009516.1"/>
</dbReference>
<keyword evidence="2" id="KW-0597">Phosphoprotein</keyword>
<dbReference type="InterPro" id="IPR049685">
    <property type="entry name" value="Ion_transpt_RnfD_Methano"/>
</dbReference>
<evidence type="ECO:0000256" key="9">
    <source>
        <dbReference type="SAM" id="Phobius"/>
    </source>
</evidence>
<evidence type="ECO:0000256" key="8">
    <source>
        <dbReference type="ARBA" id="ARBA00023136"/>
    </source>
</evidence>
<dbReference type="PATRIC" id="fig|1434110.4.peg.4556"/>
<keyword evidence="4" id="KW-0288">FMN</keyword>
<dbReference type="PANTHER" id="PTHR30578">
    <property type="entry name" value="ELECTRON TRANSPORT COMPLEX PROTEIN RNFD"/>
    <property type="match status" value="1"/>
</dbReference>
<dbReference type="AlphaFoldDB" id="A0A0E3SHR7"/>
<dbReference type="PANTHER" id="PTHR30578:SF0">
    <property type="entry name" value="ION-TRANSLOCATING OXIDOREDUCTASE COMPLEX SUBUNIT D"/>
    <property type="match status" value="1"/>
</dbReference>
<keyword evidence="1" id="KW-0813">Transport</keyword>
<feature type="transmembrane region" description="Helical" evidence="9">
    <location>
        <begin position="156"/>
        <end position="175"/>
    </location>
</feature>
<feature type="transmembrane region" description="Helical" evidence="9">
    <location>
        <begin position="187"/>
        <end position="220"/>
    </location>
</feature>
<dbReference type="OrthoDB" id="133092at2157"/>
<evidence type="ECO:0000256" key="7">
    <source>
        <dbReference type="ARBA" id="ARBA00022989"/>
    </source>
</evidence>
<organism evidence="10 11">
    <name type="scientific">Methanosarcina horonobensis HB-1 = JCM 15518</name>
    <dbReference type="NCBI Taxonomy" id="1434110"/>
    <lineage>
        <taxon>Archaea</taxon>
        <taxon>Methanobacteriati</taxon>
        <taxon>Methanobacteriota</taxon>
        <taxon>Stenosarchaea group</taxon>
        <taxon>Methanomicrobia</taxon>
        <taxon>Methanosarcinales</taxon>
        <taxon>Methanosarcinaceae</taxon>
        <taxon>Methanosarcina</taxon>
    </lineage>
</organism>
<accession>A0A0E3SHR7</accession>
<dbReference type="EMBL" id="CP009516">
    <property type="protein sequence ID" value="AKB80042.1"/>
    <property type="molecule type" value="Genomic_DNA"/>
</dbReference>
<sequence>MAFTISPPPHIKEGVSVKALMWGRFIALLPLCLASIYLFGLPALGILISGVLGAVFIELAIQKIFHQKVTIGDGNAAYLGLLIALIVPPSAPIWMPFIGAVFGVGIVKHAFGGLGSYMFHPALATWVFLSLSWASLMVPGSIPQLGSLSDLILETGAGFLADASPIAMIGVLVLIAKKYVDWKIPLAYLLTTVILVILLGDPLAYIITGTYLLGVFFIATETSTSPITRNGRFVYGVVCGFLTVIYGYFTGDYISGTLYGLLLSNAIFPLIERATLPKPFSAPVITHSAAPRAAGGEEE</sequence>
<protein>
    <submittedName>
        <fullName evidence="10">Electron transport complex protein RnfD</fullName>
    </submittedName>
</protein>
<evidence type="ECO:0000256" key="4">
    <source>
        <dbReference type="ARBA" id="ARBA00022643"/>
    </source>
</evidence>
<name>A0A0E3SHR7_9EURY</name>
<keyword evidence="11" id="KW-1185">Reference proteome</keyword>
<evidence type="ECO:0000313" key="11">
    <source>
        <dbReference type="Proteomes" id="UP000033101"/>
    </source>
</evidence>
<dbReference type="Proteomes" id="UP000033101">
    <property type="component" value="Chromosome"/>
</dbReference>
<evidence type="ECO:0000256" key="2">
    <source>
        <dbReference type="ARBA" id="ARBA00022553"/>
    </source>
</evidence>
<keyword evidence="3" id="KW-0285">Flavoprotein</keyword>
<proteinExistence type="predicted"/>
<evidence type="ECO:0000256" key="6">
    <source>
        <dbReference type="ARBA" id="ARBA00022967"/>
    </source>
</evidence>
<dbReference type="HOGENOM" id="CLU_042020_1_0_2"/>
<gene>
    <name evidence="10" type="ORF">MSHOH_3559</name>
</gene>
<dbReference type="GO" id="GO:0005886">
    <property type="term" value="C:plasma membrane"/>
    <property type="evidence" value="ECO:0007669"/>
    <property type="project" value="TreeGrafter"/>
</dbReference>
<dbReference type="STRING" id="1434110.MSHOH_3559"/>
<dbReference type="GO" id="GO:0055085">
    <property type="term" value="P:transmembrane transport"/>
    <property type="evidence" value="ECO:0007669"/>
    <property type="project" value="InterPro"/>
</dbReference>
<dbReference type="NCBIfam" id="NF041838">
    <property type="entry name" value="rnfD_Methano"/>
    <property type="match status" value="1"/>
</dbReference>
<feature type="transmembrane region" description="Helical" evidence="9">
    <location>
        <begin position="25"/>
        <end position="57"/>
    </location>
</feature>
<keyword evidence="7 9" id="KW-1133">Transmembrane helix</keyword>
<keyword evidence="5 9" id="KW-0812">Transmembrane</keyword>
<keyword evidence="8 9" id="KW-0472">Membrane</keyword>
<evidence type="ECO:0000256" key="5">
    <source>
        <dbReference type="ARBA" id="ARBA00022692"/>
    </source>
</evidence>
<feature type="transmembrane region" description="Helical" evidence="9">
    <location>
        <begin position="118"/>
        <end position="136"/>
    </location>
</feature>
<feature type="transmembrane region" description="Helical" evidence="9">
    <location>
        <begin position="232"/>
        <end position="249"/>
    </location>
</feature>
<dbReference type="InterPro" id="IPR004338">
    <property type="entry name" value="NqrB/RnfD"/>
</dbReference>
<evidence type="ECO:0000256" key="1">
    <source>
        <dbReference type="ARBA" id="ARBA00022448"/>
    </source>
</evidence>
<feature type="transmembrane region" description="Helical" evidence="9">
    <location>
        <begin position="69"/>
        <end position="87"/>
    </location>
</feature>
<keyword evidence="6" id="KW-1278">Translocase</keyword>
<dbReference type="GeneID" id="24832905"/>
<dbReference type="Pfam" id="PF03116">
    <property type="entry name" value="NQR2_RnfD_RnfE"/>
    <property type="match status" value="1"/>
</dbReference>
<reference evidence="10 11" key="1">
    <citation type="submission" date="2014-07" db="EMBL/GenBank/DDBJ databases">
        <title>Methanogenic archaea and the global carbon cycle.</title>
        <authorList>
            <person name="Henriksen J.R."/>
            <person name="Luke J."/>
            <person name="Reinhart S."/>
            <person name="Benedict M.N."/>
            <person name="Youngblut N.D."/>
            <person name="Metcalf M.E."/>
            <person name="Whitaker R.J."/>
            <person name="Metcalf W.W."/>
        </authorList>
    </citation>
    <scope>NUCLEOTIDE SEQUENCE [LARGE SCALE GENOMIC DNA]</scope>
    <source>
        <strain evidence="10 11">HB-1</strain>
    </source>
</reference>
<dbReference type="KEGG" id="mhor:MSHOH_3559"/>
<evidence type="ECO:0000313" key="10">
    <source>
        <dbReference type="EMBL" id="AKB80042.1"/>
    </source>
</evidence>